<gene>
    <name evidence="2" type="ORF">LX97_02119</name>
</gene>
<dbReference type="InterPro" id="IPR036291">
    <property type="entry name" value="NAD(P)-bd_dom_sf"/>
</dbReference>
<dbReference type="InterPro" id="IPR000534">
    <property type="entry name" value="Semialdehyde_DH_NAD-bd"/>
</dbReference>
<dbReference type="Pfam" id="PF13460">
    <property type="entry name" value="NAD_binding_10"/>
    <property type="match status" value="1"/>
</dbReference>
<accession>A0ABX5PX56</accession>
<dbReference type="EMBL" id="QKZR01000003">
    <property type="protein sequence ID" value="PZX39762.1"/>
    <property type="molecule type" value="Genomic_DNA"/>
</dbReference>
<dbReference type="CDD" id="cd05243">
    <property type="entry name" value="SDR_a5"/>
    <property type="match status" value="1"/>
</dbReference>
<keyword evidence="3" id="KW-1185">Reference proteome</keyword>
<dbReference type="PANTHER" id="PTHR15020:SF50">
    <property type="entry name" value="UPF0659 PROTEIN YMR090W"/>
    <property type="match status" value="1"/>
</dbReference>
<evidence type="ECO:0000313" key="3">
    <source>
        <dbReference type="Proteomes" id="UP000248584"/>
    </source>
</evidence>
<dbReference type="InterPro" id="IPR016040">
    <property type="entry name" value="NAD(P)-bd_dom"/>
</dbReference>
<organism evidence="2 3">
    <name type="scientific">Nonlabens dokdonensis</name>
    <dbReference type="NCBI Taxonomy" id="328515"/>
    <lineage>
        <taxon>Bacteria</taxon>
        <taxon>Pseudomonadati</taxon>
        <taxon>Bacteroidota</taxon>
        <taxon>Flavobacteriia</taxon>
        <taxon>Flavobacteriales</taxon>
        <taxon>Flavobacteriaceae</taxon>
        <taxon>Nonlabens</taxon>
    </lineage>
</organism>
<evidence type="ECO:0000313" key="2">
    <source>
        <dbReference type="EMBL" id="PZX39762.1"/>
    </source>
</evidence>
<dbReference type="SMART" id="SM00859">
    <property type="entry name" value="Semialdhyde_dh"/>
    <property type="match status" value="1"/>
</dbReference>
<proteinExistence type="predicted"/>
<dbReference type="Gene3D" id="3.40.50.720">
    <property type="entry name" value="NAD(P)-binding Rossmann-like Domain"/>
    <property type="match status" value="1"/>
</dbReference>
<dbReference type="SUPFAM" id="SSF51735">
    <property type="entry name" value="NAD(P)-binding Rossmann-fold domains"/>
    <property type="match status" value="1"/>
</dbReference>
<evidence type="ECO:0000259" key="1">
    <source>
        <dbReference type="SMART" id="SM00859"/>
    </source>
</evidence>
<dbReference type="PANTHER" id="PTHR15020">
    <property type="entry name" value="FLAVIN REDUCTASE-RELATED"/>
    <property type="match status" value="1"/>
</dbReference>
<feature type="domain" description="Semialdehyde dehydrogenase NAD-binding" evidence="1">
    <location>
        <begin position="25"/>
        <end position="138"/>
    </location>
</feature>
<sequence length="236" mass="26327">MQLSVKPSSQNQIPFILYYLTFMEKVLIAGATGTTGKQVVNLLNESQYFEPIAMIRKEDQKAQFEAQNVKWIMGDLSEDISHTCENVDKVVFAAGSGGKKVVEIDQEGAKKLIDASQKHNIKKFVMLSSMGADQPEEAEDLQEYLEAKHNADKYLKNSNLNYTIVRPGSLTNDEGTNHIQLSHKLNKQGEISRADVAQTLARVLHDDTANKETFEILKGETLISKAIDTMSRATVH</sequence>
<comment type="caution">
    <text evidence="2">The sequence shown here is derived from an EMBL/GenBank/DDBJ whole genome shotgun (WGS) entry which is preliminary data.</text>
</comment>
<reference evidence="2 3" key="1">
    <citation type="submission" date="2018-06" db="EMBL/GenBank/DDBJ databases">
        <title>Genomic Encyclopedia of Archaeal and Bacterial Type Strains, Phase II (KMG-II): from individual species to whole genera.</title>
        <authorList>
            <person name="Goeker M."/>
        </authorList>
    </citation>
    <scope>NUCLEOTIDE SEQUENCE [LARGE SCALE GENOMIC DNA]</scope>
    <source>
        <strain evidence="2 3">DSM 17205</strain>
    </source>
</reference>
<name>A0ABX5PX56_9FLAO</name>
<protein>
    <submittedName>
        <fullName evidence="2">Uncharacterized protein YbjT (DUF2867 family)</fullName>
    </submittedName>
</protein>
<dbReference type="Proteomes" id="UP000248584">
    <property type="component" value="Unassembled WGS sequence"/>
</dbReference>